<evidence type="ECO:0000313" key="8">
    <source>
        <dbReference type="EMBL" id="GLT20999.1"/>
    </source>
</evidence>
<keyword evidence="5 7" id="KW-1133">Transmembrane helix</keyword>
<evidence type="ECO:0000313" key="9">
    <source>
        <dbReference type="Proteomes" id="UP001157167"/>
    </source>
</evidence>
<evidence type="ECO:0000256" key="6">
    <source>
        <dbReference type="ARBA" id="ARBA00023136"/>
    </source>
</evidence>
<accession>A0ABQ6F6W3</accession>
<feature type="transmembrane region" description="Helical" evidence="7">
    <location>
        <begin position="144"/>
        <end position="164"/>
    </location>
</feature>
<keyword evidence="3" id="KW-1003">Cell membrane</keyword>
<organism evidence="8 9">
    <name type="scientific">Zoogloea oryzae</name>
    <dbReference type="NCBI Taxonomy" id="310767"/>
    <lineage>
        <taxon>Bacteria</taxon>
        <taxon>Pseudomonadati</taxon>
        <taxon>Pseudomonadota</taxon>
        <taxon>Betaproteobacteria</taxon>
        <taxon>Rhodocyclales</taxon>
        <taxon>Zoogloeaceae</taxon>
        <taxon>Zoogloea</taxon>
    </lineage>
</organism>
<evidence type="ECO:0000256" key="1">
    <source>
        <dbReference type="ARBA" id="ARBA00004651"/>
    </source>
</evidence>
<evidence type="ECO:0000256" key="5">
    <source>
        <dbReference type="ARBA" id="ARBA00022989"/>
    </source>
</evidence>
<keyword evidence="9" id="KW-1185">Reference proteome</keyword>
<evidence type="ECO:0000256" key="3">
    <source>
        <dbReference type="ARBA" id="ARBA00022475"/>
    </source>
</evidence>
<dbReference type="CDD" id="cd13127">
    <property type="entry name" value="MATE_tuaB_like"/>
    <property type="match status" value="1"/>
</dbReference>
<keyword evidence="4 7" id="KW-0812">Transmembrane</keyword>
<feature type="transmembrane region" description="Helical" evidence="7">
    <location>
        <begin position="285"/>
        <end position="310"/>
    </location>
</feature>
<proteinExistence type="inferred from homology"/>
<reference evidence="9" key="1">
    <citation type="journal article" date="2019" name="Int. J. Syst. Evol. Microbiol.">
        <title>The Global Catalogue of Microorganisms (GCM) 10K type strain sequencing project: providing services to taxonomists for standard genome sequencing and annotation.</title>
        <authorList>
            <consortium name="The Broad Institute Genomics Platform"/>
            <consortium name="The Broad Institute Genome Sequencing Center for Infectious Disease"/>
            <person name="Wu L."/>
            <person name="Ma J."/>
        </authorList>
    </citation>
    <scope>NUCLEOTIDE SEQUENCE [LARGE SCALE GENOMIC DNA]</scope>
    <source>
        <strain evidence="9">NBRC 102407</strain>
    </source>
</reference>
<name>A0ABQ6F6W3_9RHOO</name>
<feature type="transmembrane region" description="Helical" evidence="7">
    <location>
        <begin position="38"/>
        <end position="64"/>
    </location>
</feature>
<protein>
    <submittedName>
        <fullName evidence="8">Lipopolysaccharide biosynthesis protein</fullName>
    </submittedName>
</protein>
<dbReference type="EMBL" id="BSPX01000003">
    <property type="protein sequence ID" value="GLT20999.1"/>
    <property type="molecule type" value="Genomic_DNA"/>
</dbReference>
<feature type="transmembrane region" description="Helical" evidence="7">
    <location>
        <begin position="378"/>
        <end position="399"/>
    </location>
</feature>
<feature type="transmembrane region" description="Helical" evidence="7">
    <location>
        <begin position="411"/>
        <end position="432"/>
    </location>
</feature>
<evidence type="ECO:0000256" key="7">
    <source>
        <dbReference type="SAM" id="Phobius"/>
    </source>
</evidence>
<evidence type="ECO:0000256" key="4">
    <source>
        <dbReference type="ARBA" id="ARBA00022692"/>
    </source>
</evidence>
<feature type="transmembrane region" description="Helical" evidence="7">
    <location>
        <begin position="438"/>
        <end position="458"/>
    </location>
</feature>
<comment type="caution">
    <text evidence="8">The sequence shown here is derived from an EMBL/GenBank/DDBJ whole genome shotgun (WGS) entry which is preliminary data.</text>
</comment>
<dbReference type="Proteomes" id="UP001157167">
    <property type="component" value="Unassembled WGS sequence"/>
</dbReference>
<keyword evidence="6 7" id="KW-0472">Membrane</keyword>
<comment type="subcellular location">
    <subcellularLocation>
        <location evidence="1">Cell membrane</location>
        <topology evidence="1">Multi-pass membrane protein</topology>
    </subcellularLocation>
</comment>
<dbReference type="PANTHER" id="PTHR30250:SF10">
    <property type="entry name" value="LIPOPOLYSACCHARIDE BIOSYNTHESIS PROTEIN WZXC"/>
    <property type="match status" value="1"/>
</dbReference>
<gene>
    <name evidence="8" type="ORF">GCM10007933_04510</name>
</gene>
<feature type="transmembrane region" description="Helical" evidence="7">
    <location>
        <begin position="108"/>
        <end position="132"/>
    </location>
</feature>
<sequence>MANVKKAVFLSVGEKAIVFVIQFVSSVVLARLLSPEEIGIFSIGSLILAMSHALRDLGITSYLIQERDLTPVRLQTAATIAVIMSWTLGVLTWVASGPVAAFYREDGIGLVMHVLSINFFLLPFGSVSMAILKRNLNFDKVVRINLASGTLQATVSIGLCSMGVGFIGLAWGAVASTTLTVLMTVLMTKREVPMRVEFSEWRHILRTGGRFCGSSLLWEFGLSAPEMIVGKAMSIETAGYLARSLGVVGLAFRSIMEGLTPVLMPAFARTHRDGESVADQFLKSICYLSALAFPLFACMALAMDSIVLLLYSEKWARIIEPARILCVGSAALTIAVTGAAVVSGTGKSKYTLRFQLVGQPIKVVLILIGSMYSLDHVAAGIAVGDLLITGYTLMVLRRLIGFDLSRVGEALGPSLLVALCAATSCLAFKLAFPHAAPFFGVVGCIIASSIGWVIGVMVTRHPVGAEVGAVVRRVVRR</sequence>
<dbReference type="InterPro" id="IPR050833">
    <property type="entry name" value="Poly_Biosynth_Transport"/>
</dbReference>
<comment type="similarity">
    <text evidence="2">Belongs to the polysaccharide synthase family.</text>
</comment>
<dbReference type="RefSeq" id="WP_284186555.1">
    <property type="nucleotide sequence ID" value="NZ_BSPX01000003.1"/>
</dbReference>
<feature type="transmembrane region" description="Helical" evidence="7">
    <location>
        <begin position="322"/>
        <end position="342"/>
    </location>
</feature>
<dbReference type="Pfam" id="PF13440">
    <property type="entry name" value="Polysacc_synt_3"/>
    <property type="match status" value="1"/>
</dbReference>
<dbReference type="PANTHER" id="PTHR30250">
    <property type="entry name" value="PST FAMILY PREDICTED COLANIC ACID TRANSPORTER"/>
    <property type="match status" value="1"/>
</dbReference>
<feature type="transmembrane region" description="Helical" evidence="7">
    <location>
        <begin position="76"/>
        <end position="96"/>
    </location>
</feature>
<evidence type="ECO:0000256" key="2">
    <source>
        <dbReference type="ARBA" id="ARBA00007430"/>
    </source>
</evidence>
<feature type="transmembrane region" description="Helical" evidence="7">
    <location>
        <begin position="12"/>
        <end position="32"/>
    </location>
</feature>